<protein>
    <submittedName>
        <fullName evidence="2">Uncharacterized protein</fullName>
    </submittedName>
</protein>
<dbReference type="PANTHER" id="PTHR34131">
    <property type="entry name" value="(RAP ANNOTATION RELEASE2) GALACTOSE-BINDING LIKE DOMAIN CONTAINING PROTEIN"/>
    <property type="match status" value="1"/>
</dbReference>
<dbReference type="InterPro" id="IPR018971">
    <property type="entry name" value="DUF1997"/>
</dbReference>
<keyword evidence="3" id="KW-1185">Reference proteome</keyword>
<feature type="region of interest" description="Disordered" evidence="1">
    <location>
        <begin position="267"/>
        <end position="303"/>
    </location>
</feature>
<accession>A0A8S1IUM4</accession>
<organism evidence="2 3">
    <name type="scientific">Ostreobium quekettii</name>
    <dbReference type="NCBI Taxonomy" id="121088"/>
    <lineage>
        <taxon>Eukaryota</taxon>
        <taxon>Viridiplantae</taxon>
        <taxon>Chlorophyta</taxon>
        <taxon>core chlorophytes</taxon>
        <taxon>Ulvophyceae</taxon>
        <taxon>TCBD clade</taxon>
        <taxon>Bryopsidales</taxon>
        <taxon>Ostreobineae</taxon>
        <taxon>Ostreobiaceae</taxon>
        <taxon>Ostreobium</taxon>
    </lineage>
</organism>
<evidence type="ECO:0000313" key="3">
    <source>
        <dbReference type="Proteomes" id="UP000708148"/>
    </source>
</evidence>
<proteinExistence type="predicted"/>
<evidence type="ECO:0000256" key="1">
    <source>
        <dbReference type="SAM" id="MobiDB-lite"/>
    </source>
</evidence>
<dbReference type="PANTHER" id="PTHR34131:SF3">
    <property type="entry name" value="(RAP ANNOTATION RELEASE2) GALACTOSE-BINDING LIKE DOMAIN CONTAINING PROTEIN"/>
    <property type="match status" value="1"/>
</dbReference>
<dbReference type="EMBL" id="CAJHUC010000668">
    <property type="protein sequence ID" value="CAD7697496.1"/>
    <property type="molecule type" value="Genomic_DNA"/>
</dbReference>
<dbReference type="OrthoDB" id="568071at2759"/>
<dbReference type="Proteomes" id="UP000708148">
    <property type="component" value="Unassembled WGS sequence"/>
</dbReference>
<evidence type="ECO:0000313" key="2">
    <source>
        <dbReference type="EMBL" id="CAD7697496.1"/>
    </source>
</evidence>
<sequence length="398" mass="43357">MMPGRGPRHRRRAAPTVVCSAGPSKPYRVVEGAVRRVNKWLNIRERIARRRADNASDDGEGGWGGRGRREGRRRKIGLRVKANGRKELRVGPASFKVFIPLYELVGIDLRPIAYVRVRVDSRRHKVQFMIDGFSLGVPHLDRHFAVRMKSTMFATPAGTRTRAPGSAGVLPEDDSILADIRDLEALQRAGVPLEEEEVDGVTGELEVPQLSFDGFESTGFGRQEEMHQGTEAVELGGNGCGNEVEIGHRNDEDVRQEMNGTVEMQQEAWKEDTGSSGSQGEGLPGSLSNGVAGGLPDSMQNRIGSLGGEAQQAAGSAGVTLQCKVVLQLQITIPAALSFVPRLVIGSTGRIVIRAVLHSLLPSFLDLVVTDYERWAAGEQSREDMVGKLVSQRLSPRE</sequence>
<gene>
    <name evidence="2" type="ORF">OSTQU699_LOCUS2857</name>
</gene>
<name>A0A8S1IUM4_9CHLO</name>
<reference evidence="2" key="1">
    <citation type="submission" date="2020-12" db="EMBL/GenBank/DDBJ databases">
        <authorList>
            <person name="Iha C."/>
        </authorList>
    </citation>
    <scope>NUCLEOTIDE SEQUENCE</scope>
</reference>
<comment type="caution">
    <text evidence="2">The sequence shown here is derived from an EMBL/GenBank/DDBJ whole genome shotgun (WGS) entry which is preliminary data.</text>
</comment>
<dbReference type="AlphaFoldDB" id="A0A8S1IUM4"/>
<dbReference type="Pfam" id="PF09366">
    <property type="entry name" value="DUF1997"/>
    <property type="match status" value="1"/>
</dbReference>